<dbReference type="AlphaFoldDB" id="A0AAW2ZP02"/>
<feature type="compositionally biased region" description="Polar residues" evidence="1">
    <location>
        <begin position="174"/>
        <end position="184"/>
    </location>
</feature>
<organism evidence="2 3">
    <name type="scientific">Acrasis kona</name>
    <dbReference type="NCBI Taxonomy" id="1008807"/>
    <lineage>
        <taxon>Eukaryota</taxon>
        <taxon>Discoba</taxon>
        <taxon>Heterolobosea</taxon>
        <taxon>Tetramitia</taxon>
        <taxon>Eutetramitia</taxon>
        <taxon>Acrasidae</taxon>
        <taxon>Acrasis</taxon>
    </lineage>
</organism>
<gene>
    <name evidence="2" type="ORF">AKO1_002641</name>
</gene>
<sequence length="311" mass="33486">MTTATLMVSIGVNSPVGTVSLRPTIANEVLRYGDCVFLQNASCESYLQVKGPKTLCDAVTADSCTMFIIESKLKPLGAEVRFKDAVQIRNCEGALFTVVDRTTPRIISEDTFSILCASVKESNSIVTSWGKSIALRTKGGNLVCFKNGQIRTCQQIEPSSTFLLTSAETRAQIDSATSSPNLTPRSPPNNSPRLVTMSTLHISPRINCRQDTHTSLSPTRYPSGSTSPSTTIKQCKKCVGKGAFSLWGPCEPTDSFMKYICPVCIGDKMTTKQTMCAGCNGKGGVSLTGPCELNDPLRVSVCQICMGQCYN</sequence>
<dbReference type="EMBL" id="JAOPGA020001737">
    <property type="protein sequence ID" value="KAL0490947.1"/>
    <property type="molecule type" value="Genomic_DNA"/>
</dbReference>
<evidence type="ECO:0000313" key="3">
    <source>
        <dbReference type="Proteomes" id="UP001431209"/>
    </source>
</evidence>
<feature type="region of interest" description="Disordered" evidence="1">
    <location>
        <begin position="174"/>
        <end position="195"/>
    </location>
</feature>
<comment type="caution">
    <text evidence="2">The sequence shown here is derived from an EMBL/GenBank/DDBJ whole genome shotgun (WGS) entry which is preliminary data.</text>
</comment>
<dbReference type="Proteomes" id="UP001431209">
    <property type="component" value="Unassembled WGS sequence"/>
</dbReference>
<accession>A0AAW2ZP02</accession>
<dbReference type="InterPro" id="IPR036410">
    <property type="entry name" value="HSP_DnaJ_Cys-rich_dom_sf"/>
</dbReference>
<protein>
    <submittedName>
        <fullName evidence="2">Uncharacterized protein</fullName>
    </submittedName>
</protein>
<evidence type="ECO:0000313" key="2">
    <source>
        <dbReference type="EMBL" id="KAL0490947.1"/>
    </source>
</evidence>
<proteinExistence type="predicted"/>
<reference evidence="2 3" key="1">
    <citation type="submission" date="2024-03" db="EMBL/GenBank/DDBJ databases">
        <title>The Acrasis kona genome and developmental transcriptomes reveal deep origins of eukaryotic multicellular pathways.</title>
        <authorList>
            <person name="Sheikh S."/>
            <person name="Fu C.-J."/>
            <person name="Brown M.W."/>
            <person name="Baldauf S.L."/>
        </authorList>
    </citation>
    <scope>NUCLEOTIDE SEQUENCE [LARGE SCALE GENOMIC DNA]</scope>
    <source>
        <strain evidence="2 3">ATCC MYA-3509</strain>
    </source>
</reference>
<name>A0AAW2ZP02_9EUKA</name>
<dbReference type="SUPFAM" id="SSF57938">
    <property type="entry name" value="DnaJ/Hsp40 cysteine-rich domain"/>
    <property type="match status" value="1"/>
</dbReference>
<keyword evidence="3" id="KW-1185">Reference proteome</keyword>
<evidence type="ECO:0000256" key="1">
    <source>
        <dbReference type="SAM" id="MobiDB-lite"/>
    </source>
</evidence>